<evidence type="ECO:0000313" key="3">
    <source>
        <dbReference type="EMBL" id="MCL6273688.1"/>
    </source>
</evidence>
<feature type="transmembrane region" description="Helical" evidence="1">
    <location>
        <begin position="173"/>
        <end position="193"/>
    </location>
</feature>
<dbReference type="EMBL" id="JAMFMA010000002">
    <property type="protein sequence ID" value="MCL6273688.1"/>
    <property type="molecule type" value="Genomic_DNA"/>
</dbReference>
<dbReference type="RefSeq" id="WP_249656880.1">
    <property type="nucleotide sequence ID" value="NZ_JAMFMA010000002.1"/>
</dbReference>
<feature type="transmembrane region" description="Helical" evidence="1">
    <location>
        <begin position="41"/>
        <end position="60"/>
    </location>
</feature>
<feature type="transmembrane region" description="Helical" evidence="1">
    <location>
        <begin position="240"/>
        <end position="261"/>
    </location>
</feature>
<sequence length="275" mass="30604">MKNTSPFYIGIAIIGIIFLIMIIPIDVMLSNTLLSEFQLEYVSLAIKMLLIFMVATVGVYRLKLIALSGLSSEYGWTSKLLNLIPVYLFIIGILGFMGKDMSGINILNLLLLLFACLSVGFAEEFMFRGFLQPFFIQKYLSKRKGLFKSVLYSAMFFGASHLINLMVNDNIPQVIGQAIYAVLIGFFFGVLLLKTNKLIPLAITHGLINFFFLIGTLPGLQNTKDIALESQTLPSLTEQILGGLLPIIIFLPLFIVGVVVLKKINQDNIQEKLGH</sequence>
<feature type="transmembrane region" description="Helical" evidence="1">
    <location>
        <begin position="198"/>
        <end position="220"/>
    </location>
</feature>
<dbReference type="InterPro" id="IPR003675">
    <property type="entry name" value="Rce1/LyrA-like_dom"/>
</dbReference>
<feature type="domain" description="CAAX prenyl protease 2/Lysostaphin resistance protein A-like" evidence="2">
    <location>
        <begin position="108"/>
        <end position="211"/>
    </location>
</feature>
<comment type="caution">
    <text evidence="3">The sequence shown here is derived from an EMBL/GenBank/DDBJ whole genome shotgun (WGS) entry which is preliminary data.</text>
</comment>
<organism evidence="3 4">
    <name type="scientific">Flagellimonas spongiicola</name>
    <dbReference type="NCBI Taxonomy" id="2942208"/>
    <lineage>
        <taxon>Bacteria</taxon>
        <taxon>Pseudomonadati</taxon>
        <taxon>Bacteroidota</taxon>
        <taxon>Flavobacteriia</taxon>
        <taxon>Flavobacteriales</taxon>
        <taxon>Flavobacteriaceae</taxon>
        <taxon>Flagellimonas</taxon>
    </lineage>
</organism>
<name>A0ABT0PTA6_9FLAO</name>
<feature type="transmembrane region" description="Helical" evidence="1">
    <location>
        <begin position="7"/>
        <end position="29"/>
    </location>
</feature>
<keyword evidence="1" id="KW-1133">Transmembrane helix</keyword>
<evidence type="ECO:0000256" key="1">
    <source>
        <dbReference type="SAM" id="Phobius"/>
    </source>
</evidence>
<keyword evidence="1" id="KW-0472">Membrane</keyword>
<feature type="transmembrane region" description="Helical" evidence="1">
    <location>
        <begin position="146"/>
        <end position="167"/>
    </location>
</feature>
<keyword evidence="4" id="KW-1185">Reference proteome</keyword>
<dbReference type="Pfam" id="PF02517">
    <property type="entry name" value="Rce1-like"/>
    <property type="match status" value="1"/>
</dbReference>
<evidence type="ECO:0000313" key="4">
    <source>
        <dbReference type="Proteomes" id="UP001203607"/>
    </source>
</evidence>
<dbReference type="GO" id="GO:0008237">
    <property type="term" value="F:metallopeptidase activity"/>
    <property type="evidence" value="ECO:0007669"/>
    <property type="project" value="UniProtKB-KW"/>
</dbReference>
<feature type="transmembrane region" description="Helical" evidence="1">
    <location>
        <begin position="80"/>
        <end position="98"/>
    </location>
</feature>
<gene>
    <name evidence="3" type="ORF">M3P19_06690</name>
</gene>
<keyword evidence="3" id="KW-0645">Protease</keyword>
<keyword evidence="1" id="KW-0812">Transmembrane</keyword>
<protein>
    <submittedName>
        <fullName evidence="3">CPBP family intramembrane metalloprotease</fullName>
    </submittedName>
</protein>
<keyword evidence="3" id="KW-0378">Hydrolase</keyword>
<dbReference type="Proteomes" id="UP001203607">
    <property type="component" value="Unassembled WGS sequence"/>
</dbReference>
<feature type="transmembrane region" description="Helical" evidence="1">
    <location>
        <begin position="104"/>
        <end position="125"/>
    </location>
</feature>
<proteinExistence type="predicted"/>
<reference evidence="3 4" key="1">
    <citation type="submission" date="2022-05" db="EMBL/GenBank/DDBJ databases">
        <authorList>
            <person name="Park J.-S."/>
        </authorList>
    </citation>
    <scope>NUCLEOTIDE SEQUENCE [LARGE SCALE GENOMIC DNA]</scope>
    <source>
        <strain evidence="3 4">2012CJ35-5</strain>
    </source>
</reference>
<evidence type="ECO:0000259" key="2">
    <source>
        <dbReference type="Pfam" id="PF02517"/>
    </source>
</evidence>
<keyword evidence="3" id="KW-0482">Metalloprotease</keyword>
<accession>A0ABT0PTA6</accession>